<dbReference type="PANTHER" id="PTHR36926:SF1">
    <property type="entry name" value="COLICIN V PRODUCTION PROTEIN"/>
    <property type="match status" value="1"/>
</dbReference>
<feature type="transmembrane region" description="Helical" evidence="5">
    <location>
        <begin position="62"/>
        <end position="87"/>
    </location>
</feature>
<name>A0ABV7GYP9_9BURK</name>
<sequence length="164" mass="17536">MKFTLVDAAVLFILLASVIVSVIRGLMREILSLVAWVASFVLALAFATTAADWLPASVEGPIWRIALGFIVVLVATRIIGAVLIWLVDKAITAAGLKLADRGLGGLFGLARGCVIVMALAVVAGLTRLPEDPAWKHAYTTPWIVLSIQTIKPALPAEMAKYIKF</sequence>
<comment type="subcellular location">
    <subcellularLocation>
        <location evidence="1">Membrane</location>
        <topology evidence="1">Multi-pass membrane protein</topology>
    </subcellularLocation>
</comment>
<evidence type="ECO:0000256" key="3">
    <source>
        <dbReference type="ARBA" id="ARBA00022989"/>
    </source>
</evidence>
<dbReference type="InterPro" id="IPR003825">
    <property type="entry name" value="Colicin-V_CvpA"/>
</dbReference>
<dbReference type="RefSeq" id="WP_377300688.1">
    <property type="nucleotide sequence ID" value="NZ_CP180191.1"/>
</dbReference>
<dbReference type="EMBL" id="JBHRTI010000003">
    <property type="protein sequence ID" value="MFC3146417.1"/>
    <property type="molecule type" value="Genomic_DNA"/>
</dbReference>
<gene>
    <name evidence="6" type="ORF">ACFOEN_02030</name>
</gene>
<feature type="transmembrane region" description="Helical" evidence="5">
    <location>
        <begin position="6"/>
        <end position="23"/>
    </location>
</feature>
<organism evidence="6 7">
    <name type="scientific">Piscinibacterium candidicorallinum</name>
    <dbReference type="NCBI Taxonomy" id="1793872"/>
    <lineage>
        <taxon>Bacteria</taxon>
        <taxon>Pseudomonadati</taxon>
        <taxon>Pseudomonadota</taxon>
        <taxon>Betaproteobacteria</taxon>
        <taxon>Burkholderiales</taxon>
        <taxon>Piscinibacterium</taxon>
    </lineage>
</organism>
<protein>
    <submittedName>
        <fullName evidence="6">CvpA family protein</fullName>
    </submittedName>
</protein>
<dbReference type="InterPro" id="IPR052719">
    <property type="entry name" value="CvpA-like"/>
</dbReference>
<evidence type="ECO:0000313" key="7">
    <source>
        <dbReference type="Proteomes" id="UP001595556"/>
    </source>
</evidence>
<keyword evidence="2 5" id="KW-0812">Transmembrane</keyword>
<keyword evidence="3 5" id="KW-1133">Transmembrane helix</keyword>
<accession>A0ABV7GYP9</accession>
<feature type="transmembrane region" description="Helical" evidence="5">
    <location>
        <begin position="30"/>
        <end position="50"/>
    </location>
</feature>
<dbReference type="PANTHER" id="PTHR36926">
    <property type="entry name" value="COLICIN V PRODUCTION PROTEIN"/>
    <property type="match status" value="1"/>
</dbReference>
<dbReference type="Pfam" id="PF02674">
    <property type="entry name" value="Colicin_V"/>
    <property type="match status" value="1"/>
</dbReference>
<comment type="caution">
    <text evidence="6">The sequence shown here is derived from an EMBL/GenBank/DDBJ whole genome shotgun (WGS) entry which is preliminary data.</text>
</comment>
<evidence type="ECO:0000256" key="4">
    <source>
        <dbReference type="ARBA" id="ARBA00023136"/>
    </source>
</evidence>
<evidence type="ECO:0000256" key="5">
    <source>
        <dbReference type="SAM" id="Phobius"/>
    </source>
</evidence>
<reference evidence="7" key="1">
    <citation type="journal article" date="2019" name="Int. J. Syst. Evol. Microbiol.">
        <title>The Global Catalogue of Microorganisms (GCM) 10K type strain sequencing project: providing services to taxonomists for standard genome sequencing and annotation.</title>
        <authorList>
            <consortium name="The Broad Institute Genomics Platform"/>
            <consortium name="The Broad Institute Genome Sequencing Center for Infectious Disease"/>
            <person name="Wu L."/>
            <person name="Ma J."/>
        </authorList>
    </citation>
    <scope>NUCLEOTIDE SEQUENCE [LARGE SCALE GENOMIC DNA]</scope>
    <source>
        <strain evidence="7">KCTC 52168</strain>
    </source>
</reference>
<evidence type="ECO:0000313" key="6">
    <source>
        <dbReference type="EMBL" id="MFC3146417.1"/>
    </source>
</evidence>
<evidence type="ECO:0000256" key="1">
    <source>
        <dbReference type="ARBA" id="ARBA00004141"/>
    </source>
</evidence>
<proteinExistence type="predicted"/>
<evidence type="ECO:0000256" key="2">
    <source>
        <dbReference type="ARBA" id="ARBA00022692"/>
    </source>
</evidence>
<feature type="transmembrane region" description="Helical" evidence="5">
    <location>
        <begin position="108"/>
        <end position="126"/>
    </location>
</feature>
<keyword evidence="7" id="KW-1185">Reference proteome</keyword>
<keyword evidence="4 5" id="KW-0472">Membrane</keyword>
<dbReference type="Proteomes" id="UP001595556">
    <property type="component" value="Unassembled WGS sequence"/>
</dbReference>